<comment type="caution">
    <text evidence="2">The sequence shown here is derived from an EMBL/GenBank/DDBJ whole genome shotgun (WGS) entry which is preliminary data.</text>
</comment>
<keyword evidence="3" id="KW-1185">Reference proteome</keyword>
<gene>
    <name evidence="2" type="ORF">DY000_02014086</name>
</gene>
<proteinExistence type="predicted"/>
<evidence type="ECO:0000313" key="2">
    <source>
        <dbReference type="EMBL" id="KAF3564298.1"/>
    </source>
</evidence>
<evidence type="ECO:0000313" key="3">
    <source>
        <dbReference type="Proteomes" id="UP000266723"/>
    </source>
</evidence>
<accession>A0ABQ7CXB2</accession>
<organism evidence="2 3">
    <name type="scientific">Brassica cretica</name>
    <name type="common">Mustard</name>
    <dbReference type="NCBI Taxonomy" id="69181"/>
    <lineage>
        <taxon>Eukaryota</taxon>
        <taxon>Viridiplantae</taxon>
        <taxon>Streptophyta</taxon>
        <taxon>Embryophyta</taxon>
        <taxon>Tracheophyta</taxon>
        <taxon>Spermatophyta</taxon>
        <taxon>Magnoliopsida</taxon>
        <taxon>eudicotyledons</taxon>
        <taxon>Gunneridae</taxon>
        <taxon>Pentapetalae</taxon>
        <taxon>rosids</taxon>
        <taxon>malvids</taxon>
        <taxon>Brassicales</taxon>
        <taxon>Brassicaceae</taxon>
        <taxon>Brassiceae</taxon>
        <taxon>Brassica</taxon>
    </lineage>
</organism>
<name>A0ABQ7CXB2_BRACR</name>
<evidence type="ECO:0000256" key="1">
    <source>
        <dbReference type="SAM" id="MobiDB-lite"/>
    </source>
</evidence>
<sequence length="129" mass="13937">MEKLSIEGRGEDLEQIGAGNNSTSKKLSTKHKPGRQILDALASEDPYASCKPTIALLPAQAGDTNQVNQLRFSAYAHRPEASWPLSLMFFHSNAASVLLLQAQPAFTALNLATPELLLRRLATTAPPPM</sequence>
<protein>
    <submittedName>
        <fullName evidence="2">Uncharacterized protein</fullName>
    </submittedName>
</protein>
<dbReference type="Proteomes" id="UP000266723">
    <property type="component" value="Unassembled WGS sequence"/>
</dbReference>
<feature type="compositionally biased region" description="Basic and acidic residues" evidence="1">
    <location>
        <begin position="1"/>
        <end position="12"/>
    </location>
</feature>
<reference evidence="2 3" key="1">
    <citation type="journal article" date="2020" name="BMC Genomics">
        <title>Intraspecific diversification of the crop wild relative Brassica cretica Lam. using demographic model selection.</title>
        <authorList>
            <person name="Kioukis A."/>
            <person name="Michalopoulou V.A."/>
            <person name="Briers L."/>
            <person name="Pirintsos S."/>
            <person name="Studholme D.J."/>
            <person name="Pavlidis P."/>
            <person name="Sarris P.F."/>
        </authorList>
    </citation>
    <scope>NUCLEOTIDE SEQUENCE [LARGE SCALE GENOMIC DNA]</scope>
    <source>
        <strain evidence="3">cv. PFS-1207/04</strain>
    </source>
</reference>
<feature type="region of interest" description="Disordered" evidence="1">
    <location>
        <begin position="1"/>
        <end position="33"/>
    </location>
</feature>
<dbReference type="EMBL" id="QGKV02000759">
    <property type="protein sequence ID" value="KAF3564298.1"/>
    <property type="molecule type" value="Genomic_DNA"/>
</dbReference>